<dbReference type="Proteomes" id="UP001519460">
    <property type="component" value="Unassembled WGS sequence"/>
</dbReference>
<feature type="signal peptide" evidence="2">
    <location>
        <begin position="1"/>
        <end position="19"/>
    </location>
</feature>
<evidence type="ECO:0000256" key="2">
    <source>
        <dbReference type="SAM" id="SignalP"/>
    </source>
</evidence>
<feature type="chain" id="PRO_5044795275" evidence="2">
    <location>
        <begin position="20"/>
        <end position="168"/>
    </location>
</feature>
<evidence type="ECO:0000313" key="4">
    <source>
        <dbReference type="Proteomes" id="UP001519460"/>
    </source>
</evidence>
<protein>
    <submittedName>
        <fullName evidence="3">Uncharacterized protein</fullName>
    </submittedName>
</protein>
<sequence>MNVAAALSLITLLVSQIQGQGSQDVEATLQQHAAKLEQLQADLTAQQNQVTALSAKVATLEAEKQVLSTRLSVQERAVAFHVDMGENPYGEIHITLDDPIVGIFTADGTPKCVATAEGADHDTNDKGSCTAVLRLEQGDQVFAKHNYGGQYLWGSLSTSFVGMLVAAE</sequence>
<organism evidence="3 4">
    <name type="scientific">Batillaria attramentaria</name>
    <dbReference type="NCBI Taxonomy" id="370345"/>
    <lineage>
        <taxon>Eukaryota</taxon>
        <taxon>Metazoa</taxon>
        <taxon>Spiralia</taxon>
        <taxon>Lophotrochozoa</taxon>
        <taxon>Mollusca</taxon>
        <taxon>Gastropoda</taxon>
        <taxon>Caenogastropoda</taxon>
        <taxon>Sorbeoconcha</taxon>
        <taxon>Cerithioidea</taxon>
        <taxon>Batillariidae</taxon>
        <taxon>Batillaria</taxon>
    </lineage>
</organism>
<proteinExistence type="predicted"/>
<dbReference type="AlphaFoldDB" id="A0ABD0JVP4"/>
<reference evidence="3 4" key="1">
    <citation type="journal article" date="2023" name="Sci. Data">
        <title>Genome assembly of the Korean intertidal mud-creeper Batillaria attramentaria.</title>
        <authorList>
            <person name="Patra A.K."/>
            <person name="Ho P.T."/>
            <person name="Jun S."/>
            <person name="Lee S.J."/>
            <person name="Kim Y."/>
            <person name="Won Y.J."/>
        </authorList>
    </citation>
    <scope>NUCLEOTIDE SEQUENCE [LARGE SCALE GENOMIC DNA]</scope>
    <source>
        <strain evidence="3">Wonlab-2016</strain>
    </source>
</reference>
<dbReference type="EMBL" id="JACVVK020000317">
    <property type="protein sequence ID" value="KAK7478799.1"/>
    <property type="molecule type" value="Genomic_DNA"/>
</dbReference>
<comment type="caution">
    <text evidence="3">The sequence shown here is derived from an EMBL/GenBank/DDBJ whole genome shotgun (WGS) entry which is preliminary data.</text>
</comment>
<keyword evidence="2" id="KW-0732">Signal</keyword>
<evidence type="ECO:0000313" key="3">
    <source>
        <dbReference type="EMBL" id="KAK7478799.1"/>
    </source>
</evidence>
<keyword evidence="1" id="KW-0175">Coiled coil</keyword>
<evidence type="ECO:0000256" key="1">
    <source>
        <dbReference type="SAM" id="Coils"/>
    </source>
</evidence>
<accession>A0ABD0JVP4</accession>
<dbReference type="InterPro" id="IPR008983">
    <property type="entry name" value="Tumour_necrosis_fac-like_dom"/>
</dbReference>
<name>A0ABD0JVP4_9CAEN</name>
<feature type="coiled-coil region" evidence="1">
    <location>
        <begin position="22"/>
        <end position="63"/>
    </location>
</feature>
<keyword evidence="4" id="KW-1185">Reference proteome</keyword>
<gene>
    <name evidence="3" type="ORF">BaRGS_00030010</name>
</gene>
<dbReference type="Gene3D" id="2.60.120.40">
    <property type="match status" value="1"/>
</dbReference>